<dbReference type="AlphaFoldDB" id="A0A7S7NX36"/>
<sequence length="581" mass="62007">MKCRFCGARIGILERWRFGDFCSKEHKDEFAVDLVRLNEQIVKDLRRIPTLYKSSTPEAETAAGQPPAIEQPDPPEAIFVFEADPDPLVEIPQPKPAEDAPEKKTKSQQWRIFSKMADIEGLPPSALAASKEKEDSDKYLWVQLGEQPQQGPQGVLLATSFPAILPQHVLRRLQGHMPMSSIRVPVDPLRTAAEDARRYAVGKTTQQWIQEHAWGWMAEALAATVPDLAPVLSAYPISAPWANWAIVPPSRQMTHQPQNAMPMGGAAGQAGPMPPPDSMGGMMAQPPPAGGPSGQPMPPGGMPPGQTMPPSGMFGQPMAPGGMMAQPIPPGNLPLTAPQPTVMQMPAPSMAGVPLPQPVGLNLAAPPMAGMPYLTSAPAGVPGVVSQPPAGRPASLPSGAMPAWPMAAQGLTPLGLAPTGAVPASVAQTYAYAAPRIVESGLTWRELPPPLFSALVDLGGLLKVSSIPSVQLVPEYSSLRPTLLIAGNQPRFQAELSCGMPFVDCQGDPSEDLVPAAPHKFRARCHPRTLWRRFLVLPQAYGDVGYTRIPDIPGPAFVFALRTSIPAPAARPQLQIGRWQA</sequence>
<evidence type="ECO:0000256" key="1">
    <source>
        <dbReference type="SAM" id="MobiDB-lite"/>
    </source>
</evidence>
<dbReference type="EMBL" id="CP063849">
    <property type="protein sequence ID" value="QOY91398.1"/>
    <property type="molecule type" value="Genomic_DNA"/>
</dbReference>
<name>A0A7S7NX36_PALFE</name>
<feature type="region of interest" description="Disordered" evidence="1">
    <location>
        <begin position="262"/>
        <end position="300"/>
    </location>
</feature>
<proteinExistence type="predicted"/>
<feature type="compositionally biased region" description="Basic and acidic residues" evidence="1">
    <location>
        <begin position="96"/>
        <end position="105"/>
    </location>
</feature>
<feature type="region of interest" description="Disordered" evidence="1">
    <location>
        <begin position="89"/>
        <end position="108"/>
    </location>
</feature>
<gene>
    <name evidence="2" type="ORF">IRI77_16035</name>
</gene>
<reference evidence="2 3" key="1">
    <citation type="submission" date="2020-10" db="EMBL/GenBank/DDBJ databases">
        <title>Complete genome sequence of Paludibaculum fermentans P105T, a facultatively anaerobic acidobacterium capable of dissimilatory Fe(III) reduction.</title>
        <authorList>
            <person name="Dedysh S.N."/>
            <person name="Beletsky A.V."/>
            <person name="Kulichevskaya I.S."/>
            <person name="Mardanov A.V."/>
            <person name="Ravin N.V."/>
        </authorList>
    </citation>
    <scope>NUCLEOTIDE SEQUENCE [LARGE SCALE GENOMIC DNA]</scope>
    <source>
        <strain evidence="2 3">P105</strain>
    </source>
</reference>
<dbReference type="Proteomes" id="UP000593892">
    <property type="component" value="Chromosome"/>
</dbReference>
<keyword evidence="3" id="KW-1185">Reference proteome</keyword>
<dbReference type="KEGG" id="pfer:IRI77_16035"/>
<dbReference type="RefSeq" id="WP_194453052.1">
    <property type="nucleotide sequence ID" value="NZ_CP063849.1"/>
</dbReference>
<feature type="compositionally biased region" description="Pro residues" evidence="1">
    <location>
        <begin position="285"/>
        <end position="300"/>
    </location>
</feature>
<evidence type="ECO:0000313" key="3">
    <source>
        <dbReference type="Proteomes" id="UP000593892"/>
    </source>
</evidence>
<evidence type="ECO:0000313" key="2">
    <source>
        <dbReference type="EMBL" id="QOY91398.1"/>
    </source>
</evidence>
<organism evidence="2 3">
    <name type="scientific">Paludibaculum fermentans</name>
    <dbReference type="NCBI Taxonomy" id="1473598"/>
    <lineage>
        <taxon>Bacteria</taxon>
        <taxon>Pseudomonadati</taxon>
        <taxon>Acidobacteriota</taxon>
        <taxon>Terriglobia</taxon>
        <taxon>Bryobacterales</taxon>
        <taxon>Bryobacteraceae</taxon>
        <taxon>Paludibaculum</taxon>
    </lineage>
</organism>
<accession>A0A7S7NX36</accession>
<protein>
    <submittedName>
        <fullName evidence="2">Uncharacterized protein</fullName>
    </submittedName>
</protein>